<feature type="compositionally biased region" description="Basic and acidic residues" evidence="2">
    <location>
        <begin position="368"/>
        <end position="381"/>
    </location>
</feature>
<feature type="region of interest" description="Disordered" evidence="2">
    <location>
        <begin position="368"/>
        <end position="545"/>
    </location>
</feature>
<evidence type="ECO:0000313" key="5">
    <source>
        <dbReference type="Proteomes" id="UP001603013"/>
    </source>
</evidence>
<dbReference type="Pfam" id="PF00196">
    <property type="entry name" value="GerE"/>
    <property type="match status" value="1"/>
</dbReference>
<feature type="domain" description="HTH luxR-type" evidence="3">
    <location>
        <begin position="957"/>
        <end position="1022"/>
    </location>
</feature>
<dbReference type="SUPFAM" id="SSF46894">
    <property type="entry name" value="C-terminal effector domain of the bipartite response regulators"/>
    <property type="match status" value="1"/>
</dbReference>
<reference evidence="4 5" key="1">
    <citation type="submission" date="2024-10" db="EMBL/GenBank/DDBJ databases">
        <title>The Natural Products Discovery Center: Release of the First 8490 Sequenced Strains for Exploring Actinobacteria Biosynthetic Diversity.</title>
        <authorList>
            <person name="Kalkreuter E."/>
            <person name="Kautsar S.A."/>
            <person name="Yang D."/>
            <person name="Bader C.D."/>
            <person name="Teijaro C.N."/>
            <person name="Fluegel L."/>
            <person name="Davis C.M."/>
            <person name="Simpson J.R."/>
            <person name="Lauterbach L."/>
            <person name="Steele A.D."/>
            <person name="Gui C."/>
            <person name="Meng S."/>
            <person name="Li G."/>
            <person name="Viehrig K."/>
            <person name="Ye F."/>
            <person name="Su P."/>
            <person name="Kiefer A.F."/>
            <person name="Nichols A."/>
            <person name="Cepeda A.J."/>
            <person name="Yan W."/>
            <person name="Fan B."/>
            <person name="Jiang Y."/>
            <person name="Adhikari A."/>
            <person name="Zheng C.-J."/>
            <person name="Schuster L."/>
            <person name="Cowan T.M."/>
            <person name="Smanski M.J."/>
            <person name="Chevrette M.G."/>
            <person name="De Carvalho L.P.S."/>
            <person name="Shen B."/>
        </authorList>
    </citation>
    <scope>NUCLEOTIDE SEQUENCE [LARGE SCALE GENOMIC DNA]</scope>
    <source>
        <strain evidence="4 5">NPDC015755</strain>
    </source>
</reference>
<dbReference type="RefSeq" id="WP_391936731.1">
    <property type="nucleotide sequence ID" value="NZ_JBIBSM010000017.1"/>
</dbReference>
<evidence type="ECO:0000259" key="3">
    <source>
        <dbReference type="PROSITE" id="PS50043"/>
    </source>
</evidence>
<feature type="compositionally biased region" description="Low complexity" evidence="2">
    <location>
        <begin position="489"/>
        <end position="505"/>
    </location>
</feature>
<keyword evidence="5" id="KW-1185">Reference proteome</keyword>
<sequence length="1029" mass="106392">MSGGTSAAAPVRLHDRTTELAAVDTLSARVAAGSGGVLLISGSPGAGRTALLRHAVREFTGRAHLVAAPVGNRVPWSGVRALLSTLGCTPSAARRALRSARGSEGLAAAVTALRAGEPLLLCVDDHHLWDAHSRAALASAWRVQGGLRGVGWVVSLARHHRPPAVPGAPLLRLTRLSRSGAGGLLDDVCPSPPAPAVRARLLDGAAGHPGVLTAMARRLSSAQLAGAAPLPRPLPDASVLVEVYGGLLDSLPAQWRRMLGLVALAGEANGGGPDADPERPTADSDTVLAAARVLRTSPETLDHLLADGLLTGPRAALRFEDPFLRRAVLAAAPQAWRRSAHPVFAAAGDGTAEPGAAVLDVACADPPRRETVADGGEKPDGPDDTEAGSGSDTETRPALPNDRKASAAPPRDTGPGGRTAPGTRGPRPDAPPAPAASRGGERRARPDDMEAGSDLGARTGPLHTAGRPAAPGAGMGSRTGPGTGGPVSGGTPAAGAGVPAPRRAVTGSQEPSAPETSQARSLLRARGHRVDRASGSARSRADVARGRDELVRGLRVLADGPVMDAYQALLLAASLLRVGAPQEASDARFLAMEAAWAAGDPDACLAALGDADAAPEAPWPTGGQDRAERDFLLGMRCALTVRLDAARAPLARVVALDGAADEPRLLLRAGSAALVLGDTEAAAHVHARALARVRAEGRSALLPRVLEHLAYAELRAGRHGRAGAHAREGLRAAELTGQHNVAAHQHAVLALVASVAGDAHAVEEHARRALTVARPHGLVQAATLAEWALARAELGRGLAVQAAARLAPLVGSGPRGGHFALRMLAVPCFVEAADAAGRRAEARAAAEEFAVWAAQGIDPQAPAQLARCRALLKETEESAHWYGEAMRRHEESGNDFERARTLLAYGKWLRRRRRPLEARVRLSDALVTFERAAADTWAAEARAELRATGGAAGRPSAAAVPDDLTPQQQRIAALASEGATNREIADRLSISPRTVDHHLRNVFARLGVRSRVELSGVMVRAARHVTDES</sequence>
<dbReference type="Proteomes" id="UP001603013">
    <property type="component" value="Unassembled WGS sequence"/>
</dbReference>
<dbReference type="Gene3D" id="1.10.10.10">
    <property type="entry name" value="Winged helix-like DNA-binding domain superfamily/Winged helix DNA-binding domain"/>
    <property type="match status" value="1"/>
</dbReference>
<dbReference type="SMART" id="SM00421">
    <property type="entry name" value="HTH_LUXR"/>
    <property type="match status" value="1"/>
</dbReference>
<dbReference type="PRINTS" id="PR00038">
    <property type="entry name" value="HTHLUXR"/>
</dbReference>
<dbReference type="InterPro" id="IPR041664">
    <property type="entry name" value="AAA_16"/>
</dbReference>
<dbReference type="PROSITE" id="PS00622">
    <property type="entry name" value="HTH_LUXR_1"/>
    <property type="match status" value="1"/>
</dbReference>
<dbReference type="CDD" id="cd06170">
    <property type="entry name" value="LuxR_C_like"/>
    <property type="match status" value="1"/>
</dbReference>
<feature type="compositionally biased region" description="Basic and acidic residues" evidence="2">
    <location>
        <begin position="439"/>
        <end position="448"/>
    </location>
</feature>
<protein>
    <submittedName>
        <fullName evidence="4">LuxR C-terminal-related transcriptional regulator</fullName>
    </submittedName>
</protein>
<dbReference type="InterPro" id="IPR000792">
    <property type="entry name" value="Tscrpt_reg_LuxR_C"/>
</dbReference>
<dbReference type="SUPFAM" id="SSF48452">
    <property type="entry name" value="TPR-like"/>
    <property type="match status" value="1"/>
</dbReference>
<feature type="compositionally biased region" description="Polar residues" evidence="2">
    <location>
        <begin position="506"/>
        <end position="520"/>
    </location>
</feature>
<dbReference type="InterPro" id="IPR039420">
    <property type="entry name" value="WalR-like"/>
</dbReference>
<evidence type="ECO:0000256" key="1">
    <source>
        <dbReference type="ARBA" id="ARBA00023125"/>
    </source>
</evidence>
<dbReference type="Gene3D" id="1.25.40.10">
    <property type="entry name" value="Tetratricopeptide repeat domain"/>
    <property type="match status" value="1"/>
</dbReference>
<dbReference type="EMBL" id="JBIBSM010000017">
    <property type="protein sequence ID" value="MFF8279809.1"/>
    <property type="molecule type" value="Genomic_DNA"/>
</dbReference>
<evidence type="ECO:0000256" key="2">
    <source>
        <dbReference type="SAM" id="MobiDB-lite"/>
    </source>
</evidence>
<dbReference type="Pfam" id="PF13191">
    <property type="entry name" value="AAA_16"/>
    <property type="match status" value="1"/>
</dbReference>
<dbReference type="InterPro" id="IPR016032">
    <property type="entry name" value="Sig_transdc_resp-reg_C-effctor"/>
</dbReference>
<name>A0ABW6YIZ0_9ACTN</name>
<dbReference type="InterPro" id="IPR011990">
    <property type="entry name" value="TPR-like_helical_dom_sf"/>
</dbReference>
<keyword evidence="1" id="KW-0238">DNA-binding</keyword>
<dbReference type="InterPro" id="IPR036388">
    <property type="entry name" value="WH-like_DNA-bd_sf"/>
</dbReference>
<dbReference type="InterPro" id="IPR027417">
    <property type="entry name" value="P-loop_NTPase"/>
</dbReference>
<dbReference type="PANTHER" id="PTHR43214">
    <property type="entry name" value="TWO-COMPONENT RESPONSE REGULATOR"/>
    <property type="match status" value="1"/>
</dbReference>
<comment type="caution">
    <text evidence="4">The sequence shown here is derived from an EMBL/GenBank/DDBJ whole genome shotgun (WGS) entry which is preliminary data.</text>
</comment>
<feature type="compositionally biased region" description="Gly residues" evidence="2">
    <location>
        <begin position="473"/>
        <end position="488"/>
    </location>
</feature>
<organism evidence="4 5">
    <name type="scientific">Streptomyces lateritius</name>
    <dbReference type="NCBI Taxonomy" id="67313"/>
    <lineage>
        <taxon>Bacteria</taxon>
        <taxon>Bacillati</taxon>
        <taxon>Actinomycetota</taxon>
        <taxon>Actinomycetes</taxon>
        <taxon>Kitasatosporales</taxon>
        <taxon>Streptomycetaceae</taxon>
        <taxon>Streptomyces</taxon>
    </lineage>
</organism>
<dbReference type="PROSITE" id="PS50043">
    <property type="entry name" value="HTH_LUXR_2"/>
    <property type="match status" value="1"/>
</dbReference>
<evidence type="ECO:0000313" key="4">
    <source>
        <dbReference type="EMBL" id="MFF8279809.1"/>
    </source>
</evidence>
<gene>
    <name evidence="4" type="ORF">ACF05T_27495</name>
</gene>
<dbReference type="PANTHER" id="PTHR43214:SF42">
    <property type="entry name" value="TRANSCRIPTIONAL REGULATORY PROTEIN DESR"/>
    <property type="match status" value="1"/>
</dbReference>
<dbReference type="SUPFAM" id="SSF52540">
    <property type="entry name" value="P-loop containing nucleoside triphosphate hydrolases"/>
    <property type="match status" value="1"/>
</dbReference>
<proteinExistence type="predicted"/>
<accession>A0ABW6YIZ0</accession>